<dbReference type="Proteomes" id="UP000198948">
    <property type="component" value="Unassembled WGS sequence"/>
</dbReference>
<dbReference type="SUPFAM" id="SSF46785">
    <property type="entry name" value="Winged helix' DNA-binding domain"/>
    <property type="match status" value="1"/>
</dbReference>
<dbReference type="Pfam" id="PF03551">
    <property type="entry name" value="PadR"/>
    <property type="match status" value="1"/>
</dbReference>
<evidence type="ECO:0000259" key="1">
    <source>
        <dbReference type="Pfam" id="PF03551"/>
    </source>
</evidence>
<dbReference type="EMBL" id="FOHA01000019">
    <property type="protein sequence ID" value="SES02725.1"/>
    <property type="molecule type" value="Genomic_DNA"/>
</dbReference>
<dbReference type="InterPro" id="IPR036388">
    <property type="entry name" value="WH-like_DNA-bd_sf"/>
</dbReference>
<dbReference type="InterPro" id="IPR052509">
    <property type="entry name" value="Metal_resp_DNA-bind_regulator"/>
</dbReference>
<dbReference type="PANTHER" id="PTHR33169:SF14">
    <property type="entry name" value="TRANSCRIPTIONAL REGULATOR RV3488"/>
    <property type="match status" value="1"/>
</dbReference>
<dbReference type="AlphaFoldDB" id="A0A1H9TZT4"/>
<dbReference type="Gene3D" id="1.10.10.10">
    <property type="entry name" value="Winged helix-like DNA-binding domain superfamily/Winged helix DNA-binding domain"/>
    <property type="match status" value="1"/>
</dbReference>
<feature type="domain" description="Transcription regulator PadR N-terminal" evidence="1">
    <location>
        <begin position="17"/>
        <end position="91"/>
    </location>
</feature>
<dbReference type="InterPro" id="IPR005149">
    <property type="entry name" value="Tscrpt_reg_PadR_N"/>
</dbReference>
<dbReference type="STRING" id="142588.SAMN04488559_1197"/>
<keyword evidence="3" id="KW-1185">Reference proteome</keyword>
<dbReference type="RefSeq" id="WP_245706280.1">
    <property type="nucleotide sequence ID" value="NZ_FOHA01000019.1"/>
</dbReference>
<name>A0A1H9TZT4_9LACT</name>
<sequence length="110" mass="12817">MLAIRSDILRGHIDAIILQILSEGDSYGYEISKAIEKKTDHQLQVKEGTLYAVFQRLEKKNYIASYQGERTHGGKRKYYMLTVTGRTYLTELEAEWQEIKKIMNIFLEGQ</sequence>
<evidence type="ECO:0000313" key="3">
    <source>
        <dbReference type="Proteomes" id="UP000198948"/>
    </source>
</evidence>
<organism evidence="2 3">
    <name type="scientific">Isobaculum melis</name>
    <dbReference type="NCBI Taxonomy" id="142588"/>
    <lineage>
        <taxon>Bacteria</taxon>
        <taxon>Bacillati</taxon>
        <taxon>Bacillota</taxon>
        <taxon>Bacilli</taxon>
        <taxon>Lactobacillales</taxon>
        <taxon>Carnobacteriaceae</taxon>
        <taxon>Isobaculum</taxon>
    </lineage>
</organism>
<evidence type="ECO:0000313" key="2">
    <source>
        <dbReference type="EMBL" id="SES02725.1"/>
    </source>
</evidence>
<dbReference type="PANTHER" id="PTHR33169">
    <property type="entry name" value="PADR-FAMILY TRANSCRIPTIONAL REGULATOR"/>
    <property type="match status" value="1"/>
</dbReference>
<gene>
    <name evidence="2" type="ORF">SAMN04488559_1197</name>
</gene>
<proteinExistence type="predicted"/>
<protein>
    <submittedName>
        <fullName evidence="2">Transcriptional regulator, PadR family</fullName>
    </submittedName>
</protein>
<accession>A0A1H9TZT4</accession>
<dbReference type="InterPro" id="IPR036390">
    <property type="entry name" value="WH_DNA-bd_sf"/>
</dbReference>
<reference evidence="2 3" key="1">
    <citation type="submission" date="2016-10" db="EMBL/GenBank/DDBJ databases">
        <authorList>
            <person name="de Groot N.N."/>
        </authorList>
    </citation>
    <scope>NUCLEOTIDE SEQUENCE [LARGE SCALE GENOMIC DNA]</scope>
    <source>
        <strain evidence="2 3">DSM 13760</strain>
    </source>
</reference>